<dbReference type="InterPro" id="IPR005331">
    <property type="entry name" value="Sulfotransferase"/>
</dbReference>
<dbReference type="GO" id="GO:0016051">
    <property type="term" value="P:carbohydrate biosynthetic process"/>
    <property type="evidence" value="ECO:0007669"/>
    <property type="project" value="InterPro"/>
</dbReference>
<evidence type="ECO:0000256" key="8">
    <source>
        <dbReference type="ARBA" id="ARBA00023180"/>
    </source>
</evidence>
<organism evidence="10">
    <name type="scientific">Caligus rogercresseyi</name>
    <name type="common">Sea louse</name>
    <dbReference type="NCBI Taxonomy" id="217165"/>
    <lineage>
        <taxon>Eukaryota</taxon>
        <taxon>Metazoa</taxon>
        <taxon>Ecdysozoa</taxon>
        <taxon>Arthropoda</taxon>
        <taxon>Crustacea</taxon>
        <taxon>Multicrustacea</taxon>
        <taxon>Hexanauplia</taxon>
        <taxon>Copepoda</taxon>
        <taxon>Siphonostomatoida</taxon>
        <taxon>Caligidae</taxon>
        <taxon>Caligus</taxon>
    </lineage>
</organism>
<reference evidence="10" key="1">
    <citation type="submission" date="2009-03" db="EMBL/GenBank/DDBJ databases">
        <title>Caligus rogercresseyi ESTs and full-length cDNAs.</title>
        <authorList>
            <person name="Yasuike M."/>
            <person name="von Schalburg K."/>
            <person name="Cooper G."/>
            <person name="Leong J."/>
            <person name="Jones S.R.M."/>
            <person name="Koop B.F."/>
        </authorList>
    </citation>
    <scope>NUCLEOTIDE SEQUENCE</scope>
    <source>
        <tissue evidence="10">Whole tissue</tissue>
    </source>
</reference>
<protein>
    <recommendedName>
        <fullName evidence="9">Carbohydrate sulfotransferase</fullName>
        <ecNumber evidence="9">2.8.2.-</ecNumber>
    </recommendedName>
</protein>
<sequence>MKWAYSLSTLLITVLIFYIFLEIKYLRHFSSSPQELTPEATKEDSYQLKLFSQRREYTRKQCLSSNGSSLDLKHVLLDEERKLLFCVVPKVACTNWKRVLISLETRMNLTEIKYPHSHTFKTLSQSTLQEKALSKYSKFIFVRHPYERLVSAYENKVHRPFTNYFRSRLLREGMRDLSFPSFVDFILSKKPRDLNEHWSPQYMLCRPCQVDYDYIGRYETMKEDSDYILEDVLHLNVSLPKNQSQSPIGRTVMITPIYLRKLSSAAREGLFQLYKRDFELFGYKFPNWVNDNKKTG</sequence>
<dbReference type="GO" id="GO:0008146">
    <property type="term" value="F:sulfotransferase activity"/>
    <property type="evidence" value="ECO:0007669"/>
    <property type="project" value="InterPro"/>
</dbReference>
<evidence type="ECO:0000256" key="2">
    <source>
        <dbReference type="ARBA" id="ARBA00006339"/>
    </source>
</evidence>
<dbReference type="InterPro" id="IPR018011">
    <property type="entry name" value="Carb_sulfotrans_8-10"/>
</dbReference>
<evidence type="ECO:0000256" key="3">
    <source>
        <dbReference type="ARBA" id="ARBA00022679"/>
    </source>
</evidence>
<comment type="subcellular location">
    <subcellularLocation>
        <location evidence="1 9">Golgi apparatus membrane</location>
        <topology evidence="1 9">Single-pass type II membrane protein</topology>
    </subcellularLocation>
</comment>
<evidence type="ECO:0000256" key="4">
    <source>
        <dbReference type="ARBA" id="ARBA00022692"/>
    </source>
</evidence>
<dbReference type="Pfam" id="PF03567">
    <property type="entry name" value="Sulfotransfer_2"/>
    <property type="match status" value="1"/>
</dbReference>
<keyword evidence="6 9" id="KW-0333">Golgi apparatus</keyword>
<dbReference type="GO" id="GO:0000139">
    <property type="term" value="C:Golgi membrane"/>
    <property type="evidence" value="ECO:0007669"/>
    <property type="project" value="UniProtKB-SubCell"/>
</dbReference>
<keyword evidence="7 9" id="KW-0472">Membrane</keyword>
<dbReference type="PANTHER" id="PTHR12137:SF54">
    <property type="entry name" value="CARBOHYDRATE SULFOTRANSFERASE"/>
    <property type="match status" value="1"/>
</dbReference>
<keyword evidence="9" id="KW-0119">Carbohydrate metabolism</keyword>
<evidence type="ECO:0000256" key="6">
    <source>
        <dbReference type="ARBA" id="ARBA00023034"/>
    </source>
</evidence>
<keyword evidence="3 9" id="KW-0808">Transferase</keyword>
<evidence type="ECO:0000256" key="1">
    <source>
        <dbReference type="ARBA" id="ARBA00004323"/>
    </source>
</evidence>
<keyword evidence="9" id="KW-0735">Signal-anchor</keyword>
<gene>
    <name evidence="10" type="primary">CHSTB</name>
</gene>
<keyword evidence="5 9" id="KW-1133">Transmembrane helix</keyword>
<evidence type="ECO:0000256" key="7">
    <source>
        <dbReference type="ARBA" id="ARBA00023136"/>
    </source>
</evidence>
<dbReference type="AlphaFoldDB" id="C1BNF5"/>
<comment type="similarity">
    <text evidence="2 9">Belongs to the sulfotransferase 2 family.</text>
</comment>
<proteinExistence type="evidence at transcript level"/>
<evidence type="ECO:0000256" key="9">
    <source>
        <dbReference type="RuleBase" id="RU364020"/>
    </source>
</evidence>
<keyword evidence="8 9" id="KW-0325">Glycoprotein</keyword>
<keyword evidence="4 9" id="KW-0812">Transmembrane</keyword>
<evidence type="ECO:0000256" key="5">
    <source>
        <dbReference type="ARBA" id="ARBA00022989"/>
    </source>
</evidence>
<dbReference type="PANTHER" id="PTHR12137">
    <property type="entry name" value="CARBOHYDRATE SULFOTRANSFERASE"/>
    <property type="match status" value="1"/>
</dbReference>
<dbReference type="EMBL" id="BT076134">
    <property type="protein sequence ID" value="ACO10558.1"/>
    <property type="molecule type" value="mRNA"/>
</dbReference>
<dbReference type="EC" id="2.8.2.-" evidence="9"/>
<accession>C1BNF5</accession>
<name>C1BNF5_CALRO</name>
<evidence type="ECO:0000313" key="10">
    <source>
        <dbReference type="EMBL" id="ACO10558.1"/>
    </source>
</evidence>
<feature type="transmembrane region" description="Helical" evidence="9">
    <location>
        <begin position="6"/>
        <end position="26"/>
    </location>
</feature>